<dbReference type="EMBL" id="JACIFV010000015">
    <property type="protein sequence ID" value="MBB4193841.1"/>
    <property type="molecule type" value="Genomic_DNA"/>
</dbReference>
<reference evidence="1 2" key="1">
    <citation type="submission" date="2020-08" db="EMBL/GenBank/DDBJ databases">
        <title>Genomic Encyclopedia of Type Strains, Phase IV (KMG-V): Genome sequencing to study the core and pangenomes of soil and plant-associated prokaryotes.</title>
        <authorList>
            <person name="Whitman W."/>
        </authorList>
    </citation>
    <scope>NUCLEOTIDE SEQUENCE [LARGE SCALE GENOMIC DNA]</scope>
    <source>
        <strain evidence="1 2">SEMIA 4074</strain>
    </source>
</reference>
<accession>A0A7W6MJG0</accession>
<dbReference type="AlphaFoldDB" id="A0A7W6MJG0"/>
<sequence>MLANTLRPDVIWIRYSSRCGLDSRNQQQAILIDHSIGAIYLALV</sequence>
<proteinExistence type="predicted"/>
<comment type="caution">
    <text evidence="1">The sequence shown here is derived from an EMBL/GenBank/DDBJ whole genome shotgun (WGS) entry which is preliminary data.</text>
</comment>
<dbReference type="RefSeq" id="WP_281413923.1">
    <property type="nucleotide sequence ID" value="NZ_JACIFV010000015.1"/>
</dbReference>
<organism evidence="1 2">
    <name type="scientific">Rhizobium aethiopicum</name>
    <dbReference type="NCBI Taxonomy" id="1138170"/>
    <lineage>
        <taxon>Bacteria</taxon>
        <taxon>Pseudomonadati</taxon>
        <taxon>Pseudomonadota</taxon>
        <taxon>Alphaproteobacteria</taxon>
        <taxon>Hyphomicrobiales</taxon>
        <taxon>Rhizobiaceae</taxon>
        <taxon>Rhizobium/Agrobacterium group</taxon>
        <taxon>Rhizobium</taxon>
    </lineage>
</organism>
<evidence type="ECO:0000313" key="1">
    <source>
        <dbReference type="EMBL" id="MBB4193841.1"/>
    </source>
</evidence>
<keyword evidence="2" id="KW-1185">Reference proteome</keyword>
<gene>
    <name evidence="1" type="ORF">GGD53_004013</name>
</gene>
<name>A0A7W6MJG0_9HYPH</name>
<protein>
    <submittedName>
        <fullName evidence="1">Uncharacterized protein</fullName>
    </submittedName>
</protein>
<dbReference type="Proteomes" id="UP000524492">
    <property type="component" value="Unassembled WGS sequence"/>
</dbReference>
<evidence type="ECO:0000313" key="2">
    <source>
        <dbReference type="Proteomes" id="UP000524492"/>
    </source>
</evidence>